<proteinExistence type="predicted"/>
<dbReference type="RefSeq" id="WP_067914359.1">
    <property type="nucleotide sequence ID" value="NZ_KQ954247.1"/>
</dbReference>
<organism evidence="1 2">
    <name type="scientific">Novosphingobium fuchskuhlense</name>
    <dbReference type="NCBI Taxonomy" id="1117702"/>
    <lineage>
        <taxon>Bacteria</taxon>
        <taxon>Pseudomonadati</taxon>
        <taxon>Pseudomonadota</taxon>
        <taxon>Alphaproteobacteria</taxon>
        <taxon>Sphingomonadales</taxon>
        <taxon>Sphingomonadaceae</taxon>
        <taxon>Novosphingobium</taxon>
    </lineage>
</organism>
<reference evidence="1 2" key="1">
    <citation type="submission" date="2015-10" db="EMBL/GenBank/DDBJ databases">
        <title>Draft genome sequence of Novosphingobium fuchskuhlense DSM 25065 isolated from a surface water sample of the southwest basin of Lake Grosse Fuchskuhle.</title>
        <authorList>
            <person name="Ruckert C."/>
            <person name="Winkler A."/>
            <person name="Glaeser J."/>
            <person name="Grossart H.-P."/>
            <person name="Kalinowski J."/>
            <person name="Glaeser S."/>
        </authorList>
    </citation>
    <scope>NUCLEOTIDE SEQUENCE [LARGE SCALE GENOMIC DNA]</scope>
    <source>
        <strain evidence="1 2">FNE08-7</strain>
    </source>
</reference>
<gene>
    <name evidence="1" type="ORF">AQZ52_17740</name>
</gene>
<evidence type="ECO:0008006" key="3">
    <source>
        <dbReference type="Google" id="ProtNLM"/>
    </source>
</evidence>
<accession>A0A117USD0</accession>
<dbReference type="Proteomes" id="UP000058012">
    <property type="component" value="Unassembled WGS sequence"/>
</dbReference>
<name>A0A117USD0_9SPHN</name>
<evidence type="ECO:0000313" key="1">
    <source>
        <dbReference type="EMBL" id="KUR69943.1"/>
    </source>
</evidence>
<comment type="caution">
    <text evidence="1">The sequence shown here is derived from an EMBL/GenBank/DDBJ whole genome shotgun (WGS) entry which is preliminary data.</text>
</comment>
<dbReference type="OrthoDB" id="7478245at2"/>
<sequence length="245" mass="27684">MIGGQALNLWAEYYSAADELAQYRPYTSKDIDYFGYRDAAQKLADALGGHVLEPTMDDQTPQTAIVEAEVQGHLLRIDFLGNVLGVRPKALQAKVVEIIVPYTKDDVAGHLAIPVMHPLHCLQSRIANLVVLRRPDATARRQAEAAPVVLRQYLDQALRDGDHREVTRTLQGLFNFLARDTTGRKAHRVVDRDPLEVMKAFVDDPRIDERYREKILQPAIERIRKQRTAIGRMLTALGRIPPYSI</sequence>
<evidence type="ECO:0000313" key="2">
    <source>
        <dbReference type="Proteomes" id="UP000058012"/>
    </source>
</evidence>
<dbReference type="EMBL" id="LLZS01000011">
    <property type="protein sequence ID" value="KUR69943.1"/>
    <property type="molecule type" value="Genomic_DNA"/>
</dbReference>
<keyword evidence="2" id="KW-1185">Reference proteome</keyword>
<protein>
    <recommendedName>
        <fullName evidence="3">Nucleotidyl transferase AbiEii/AbiGii toxin family protein</fullName>
    </recommendedName>
</protein>
<dbReference type="AlphaFoldDB" id="A0A117USD0"/>